<evidence type="ECO:0000313" key="12">
    <source>
        <dbReference type="WBParaSite" id="maker-uti_cns_0007509-snap-gene-0.7-mRNA-1"/>
    </source>
</evidence>
<protein>
    <submittedName>
        <fullName evidence="12">PBPe domain-containing protein</fullName>
    </submittedName>
</protein>
<dbReference type="Gene3D" id="3.40.50.2300">
    <property type="match status" value="2"/>
</dbReference>
<dbReference type="InterPro" id="IPR052192">
    <property type="entry name" value="Insect_Ionotropic_Sensory_Rcpt"/>
</dbReference>
<evidence type="ECO:0000256" key="6">
    <source>
        <dbReference type="ARBA" id="ARBA00023170"/>
    </source>
</evidence>
<dbReference type="Pfam" id="PF00060">
    <property type="entry name" value="Lig_chan"/>
    <property type="match status" value="2"/>
</dbReference>
<dbReference type="Gene3D" id="3.40.190.10">
    <property type="entry name" value="Periplasmic binding protein-like II"/>
    <property type="match status" value="1"/>
</dbReference>
<feature type="region of interest" description="Disordered" evidence="8">
    <location>
        <begin position="1129"/>
        <end position="1170"/>
    </location>
</feature>
<feature type="domain" description="Ionotropic glutamate receptor C-terminal" evidence="10">
    <location>
        <begin position="910"/>
        <end position="997"/>
    </location>
</feature>
<dbReference type="GO" id="GO:0005886">
    <property type="term" value="C:plasma membrane"/>
    <property type="evidence" value="ECO:0007669"/>
    <property type="project" value="UniProtKB-SubCell"/>
</dbReference>
<evidence type="ECO:0000256" key="9">
    <source>
        <dbReference type="SAM" id="Phobius"/>
    </source>
</evidence>
<evidence type="ECO:0000256" key="3">
    <source>
        <dbReference type="ARBA" id="ARBA00022692"/>
    </source>
</evidence>
<keyword evidence="7" id="KW-0325">Glycoprotein</keyword>
<feature type="transmembrane region" description="Helical" evidence="9">
    <location>
        <begin position="983"/>
        <end position="1000"/>
    </location>
</feature>
<keyword evidence="4 9" id="KW-1133">Transmembrane helix</keyword>
<sequence length="1170" mass="128907">MTTSKTVKEVAFVYWLVIVGCSSALDLTVGVITEAGSVNSSLIDVAFARRVNYNWRVLQGHTLSYVHVNVSSCSSHQAVRTVCSESGLSCLIGVGSCSLLDEVSSLSKSLQLPLIALPTGLCDSARLSKDMTIVGSHSSENIVAAAASIVTSDSIISSVAVFYDGLQSTTVLQNLQSSLSSAGVSSLTFRVDDTVNASVTPDLVHHLKRLVKKKVFKLLLLASPRNALSARQEAAVMQQNYFWLVLDTGLSKADVLSVTPANANVALLRGSVFTECTAAVMDVFPQCQTDWLREVSVAAGPFTITAARDEVIDFSVPLFEESNAILLPRPAPESKLWRVFSPFTMSVWLFIVAALFVTTFATWVLAYFSPFTAYNLNLEFAIADEVWLQEYLWSAIGSFLQQGQDFYPFAMSSRTAMAFWWLLSVIICGAFNGDLTAHLTVTVTHYPIKTLDDLTGQTEIRPYVIAGTSLHTLLLNAESGVYKKITESMVELGPYDDCPTDPPNPNQACLTDYTYLLNIARKNCTQFYLAEELFLTAPIALMLPDDAFYAELFNFHMQKLHETGQLQRWFQLYWSSDSVCSVGSSAETDAISLESAGGCFIATLCFYGLGLLILLLIRLDLRVGVITEAGNLNSSLIDVAFARRVNYNWRVLQGHTLSYVHVNVSSCSSHQAVRTVCSESGLSGLIGVGSCSLLDEVSSLSKSLQLPLIALPTGLCDSARLSKGMLQLTLDARFVDAVEAMAKALNDSLLDPGFSPGNASCAPLRHWTSGSTVLNRLMSISDYDTQRGLISFNSSTRHFSSQRVEVVASYNELWSSPVSMLRSAQFDASSGALSKLFHYKGVSLAFPNTFMGFKNQTLISHLGAGPFTKTSIRDSVIDFSTPLFDQSTAVMVPKPPPDTKMWNIFTPLSPSVWYLLLGTLACASVVMWVLAYYSPFSAYNLGLEYAVSDEIWLHEYIWSAIGSFLQQGQDFYPFAMSPRTVMAFWWMFTLIIFGAFTDLVSQTAVKPYVPTGTNHYTLLTTAESGIYKQIADAMVVMPAGEYCPYNPPKNDAACINDYTFLLGQAIRHCSLYYMLSETFNPSTVALMYSEDAFYAQMFDYNLQKMHESGLMQRLFDFYWSRENFTDCGKGDGRSTEADGHQFGRRKRLPADHGLPVHHRPAHPVDRARLD</sequence>
<keyword evidence="11" id="KW-1185">Reference proteome</keyword>
<feature type="transmembrane region" description="Helical" evidence="9">
    <location>
        <begin position="595"/>
        <end position="617"/>
    </location>
</feature>
<dbReference type="GO" id="GO:0050906">
    <property type="term" value="P:detection of stimulus involved in sensory perception"/>
    <property type="evidence" value="ECO:0007669"/>
    <property type="project" value="UniProtKB-ARBA"/>
</dbReference>
<proteinExistence type="predicted"/>
<evidence type="ECO:0000256" key="2">
    <source>
        <dbReference type="ARBA" id="ARBA00022475"/>
    </source>
</evidence>
<evidence type="ECO:0000256" key="7">
    <source>
        <dbReference type="ARBA" id="ARBA00023180"/>
    </source>
</evidence>
<feature type="transmembrane region" description="Helical" evidence="9">
    <location>
        <begin position="12"/>
        <end position="32"/>
    </location>
</feature>
<dbReference type="PANTHER" id="PTHR42643:SF24">
    <property type="entry name" value="IONOTROPIC RECEPTOR 60A"/>
    <property type="match status" value="1"/>
</dbReference>
<keyword evidence="6" id="KW-0675">Receptor</keyword>
<evidence type="ECO:0000256" key="1">
    <source>
        <dbReference type="ARBA" id="ARBA00004651"/>
    </source>
</evidence>
<comment type="subcellular location">
    <subcellularLocation>
        <location evidence="1">Cell membrane</location>
        <topology evidence="1">Multi-pass membrane protein</topology>
    </subcellularLocation>
</comment>
<evidence type="ECO:0000256" key="8">
    <source>
        <dbReference type="SAM" id="MobiDB-lite"/>
    </source>
</evidence>
<dbReference type="InterPro" id="IPR001320">
    <property type="entry name" value="Iontro_rcpt_C"/>
</dbReference>
<dbReference type="Proteomes" id="UP000095280">
    <property type="component" value="Unplaced"/>
</dbReference>
<dbReference type="SUPFAM" id="SSF53850">
    <property type="entry name" value="Periplasmic binding protein-like II"/>
    <property type="match status" value="2"/>
</dbReference>
<keyword evidence="5 9" id="KW-0472">Membrane</keyword>
<feature type="compositionally biased region" description="Basic and acidic residues" evidence="8">
    <location>
        <begin position="1129"/>
        <end position="1141"/>
    </location>
</feature>
<dbReference type="WBParaSite" id="maker-uti_cns_0007509-snap-gene-0.7-mRNA-1">
    <property type="protein sequence ID" value="maker-uti_cns_0007509-snap-gene-0.7-mRNA-1"/>
    <property type="gene ID" value="maker-uti_cns_0007509-snap-gene-0.7"/>
</dbReference>
<organism evidence="11 12">
    <name type="scientific">Macrostomum lignano</name>
    <dbReference type="NCBI Taxonomy" id="282301"/>
    <lineage>
        <taxon>Eukaryota</taxon>
        <taxon>Metazoa</taxon>
        <taxon>Spiralia</taxon>
        <taxon>Lophotrochozoa</taxon>
        <taxon>Platyhelminthes</taxon>
        <taxon>Rhabditophora</taxon>
        <taxon>Macrostomorpha</taxon>
        <taxon>Macrostomida</taxon>
        <taxon>Macrostomidae</taxon>
        <taxon>Macrostomum</taxon>
    </lineage>
</organism>
<dbReference type="PANTHER" id="PTHR42643">
    <property type="entry name" value="IONOTROPIC RECEPTOR 20A-RELATED"/>
    <property type="match status" value="1"/>
</dbReference>
<evidence type="ECO:0000256" key="4">
    <source>
        <dbReference type="ARBA" id="ARBA00022989"/>
    </source>
</evidence>
<reference evidence="12" key="1">
    <citation type="submission" date="2016-11" db="UniProtKB">
        <authorList>
            <consortium name="WormBaseParasite"/>
        </authorList>
    </citation>
    <scope>IDENTIFICATION</scope>
</reference>
<dbReference type="GO" id="GO:0015276">
    <property type="term" value="F:ligand-gated monoatomic ion channel activity"/>
    <property type="evidence" value="ECO:0007669"/>
    <property type="project" value="InterPro"/>
</dbReference>
<keyword evidence="3 9" id="KW-0812">Transmembrane</keyword>
<evidence type="ECO:0000256" key="5">
    <source>
        <dbReference type="ARBA" id="ARBA00023136"/>
    </source>
</evidence>
<accession>A0A1I8HR46</accession>
<evidence type="ECO:0000259" key="10">
    <source>
        <dbReference type="Pfam" id="PF00060"/>
    </source>
</evidence>
<dbReference type="AlphaFoldDB" id="A0A1I8HR46"/>
<dbReference type="PROSITE" id="PS51257">
    <property type="entry name" value="PROKAR_LIPOPROTEIN"/>
    <property type="match status" value="1"/>
</dbReference>
<feature type="transmembrane region" description="Helical" evidence="9">
    <location>
        <begin position="347"/>
        <end position="368"/>
    </location>
</feature>
<dbReference type="Gene3D" id="1.10.287.70">
    <property type="match status" value="2"/>
</dbReference>
<feature type="domain" description="Ionotropic glutamate receptor C-terminal" evidence="10">
    <location>
        <begin position="345"/>
        <end position="604"/>
    </location>
</feature>
<evidence type="ECO:0000313" key="11">
    <source>
        <dbReference type="Proteomes" id="UP000095280"/>
    </source>
</evidence>
<name>A0A1I8HR46_9PLAT</name>
<keyword evidence="2" id="KW-1003">Cell membrane</keyword>
<feature type="transmembrane region" description="Helical" evidence="9">
    <location>
        <begin position="912"/>
        <end position="933"/>
    </location>
</feature>